<comment type="caution">
    <text evidence="1">The sequence shown here is derived from an EMBL/GenBank/DDBJ whole genome shotgun (WGS) entry which is preliminary data.</text>
</comment>
<organism evidence="1 2">
    <name type="scientific">Photobacterium marinum</name>
    <dbReference type="NCBI Taxonomy" id="1056511"/>
    <lineage>
        <taxon>Bacteria</taxon>
        <taxon>Pseudomonadati</taxon>
        <taxon>Pseudomonadota</taxon>
        <taxon>Gammaproteobacteria</taxon>
        <taxon>Vibrionales</taxon>
        <taxon>Vibrionaceae</taxon>
        <taxon>Photobacterium</taxon>
    </lineage>
</organism>
<accession>L8J8K6</accession>
<dbReference type="PATRIC" id="fig|1056511.3.peg.4153"/>
<evidence type="ECO:0000313" key="1">
    <source>
        <dbReference type="EMBL" id="ELR63884.1"/>
    </source>
</evidence>
<protein>
    <submittedName>
        <fullName evidence="1">Uncharacterized protein</fullName>
    </submittedName>
</protein>
<proteinExistence type="predicted"/>
<dbReference type="AlphaFoldDB" id="L8J8K6"/>
<dbReference type="EMBL" id="AMZO01000034">
    <property type="protein sequence ID" value="ELR63884.1"/>
    <property type="molecule type" value="Genomic_DNA"/>
</dbReference>
<evidence type="ECO:0000313" key="2">
    <source>
        <dbReference type="Proteomes" id="UP000011134"/>
    </source>
</evidence>
<sequence length="273" mass="29708">MTLFIQLITIPQNMATRLTEPVCRTNSTQAQNNESDPDITMKKTTTALLLLTAMSLTGCGTVAIMNKSDAVKAQPEMMVKTDGDFWGLGKEGTFDMAGQYHGQYTRSASNSTWFNTLSFKDGAMGATITRNDNNETWRLVCSGGGVSVNYMGVSLGGNDPYVCDIHQNDKKVGEYRIEPQNNMINIGLAQSENGSVRIGSTHFNIETVHTGEGMIMPVEKALGYSFKRGNQEVGAAQTNGMITLQMLPDLSDNEKDLLAVATIASALSWRPEE</sequence>
<dbReference type="Proteomes" id="UP000011134">
    <property type="component" value="Unassembled WGS sequence"/>
</dbReference>
<reference evidence="1 2" key="1">
    <citation type="submission" date="2012-12" db="EMBL/GenBank/DDBJ databases">
        <title>Genome Assembly of Photobacterium sp. AK15.</title>
        <authorList>
            <person name="Khatri I."/>
            <person name="Vaidya B."/>
            <person name="Srinivas T.N.R."/>
            <person name="Subramanian S."/>
            <person name="Pinnaka A."/>
        </authorList>
    </citation>
    <scope>NUCLEOTIDE SEQUENCE [LARGE SCALE GENOMIC DNA]</scope>
    <source>
        <strain evidence="1 2">AK15</strain>
    </source>
</reference>
<gene>
    <name evidence="1" type="ORF">C942_03228</name>
</gene>
<name>L8J8K6_9GAMM</name>
<keyword evidence="2" id="KW-1185">Reference proteome</keyword>